<dbReference type="InterPro" id="IPR031595">
    <property type="entry name" value="PRORP_C"/>
</dbReference>
<feature type="repeat" description="PPR" evidence="16">
    <location>
        <begin position="469"/>
        <end position="503"/>
    </location>
</feature>
<dbReference type="InterPro" id="IPR002885">
    <property type="entry name" value="PPR_rpt"/>
</dbReference>
<reference evidence="19" key="1">
    <citation type="journal article" date="2023" name="Front. Mar. Sci.">
        <title>A new Merluccius polli reference genome to investigate the effects of global change in West African waters.</title>
        <authorList>
            <person name="Mateo J.L."/>
            <person name="Blanco-Fernandez C."/>
            <person name="Garcia-Vazquez E."/>
            <person name="Machado-Schiaffino G."/>
        </authorList>
    </citation>
    <scope>NUCLEOTIDE SEQUENCE</scope>
    <source>
        <strain evidence="19">C29</strain>
        <tissue evidence="19">Fin</tissue>
    </source>
</reference>
<evidence type="ECO:0000256" key="2">
    <source>
        <dbReference type="ARBA" id="ARBA00001946"/>
    </source>
</evidence>
<evidence type="ECO:0000256" key="16">
    <source>
        <dbReference type="PROSITE-ProRule" id="PRU00708"/>
    </source>
</evidence>
<evidence type="ECO:0000256" key="11">
    <source>
        <dbReference type="ARBA" id="ARBA00022842"/>
    </source>
</evidence>
<dbReference type="Gene3D" id="3.40.50.11980">
    <property type="match status" value="1"/>
</dbReference>
<evidence type="ECO:0000256" key="14">
    <source>
        <dbReference type="ARBA" id="ARBA00044536"/>
    </source>
</evidence>
<evidence type="ECO:0000256" key="13">
    <source>
        <dbReference type="ARBA" id="ARBA00023128"/>
    </source>
</evidence>
<proteinExistence type="inferred from homology"/>
<comment type="cofactor">
    <cofactor evidence="2">
        <name>Mg(2+)</name>
        <dbReference type="ChEBI" id="CHEBI:18420"/>
    </cofactor>
</comment>
<feature type="region of interest" description="Disordered" evidence="17">
    <location>
        <begin position="258"/>
        <end position="288"/>
    </location>
</feature>
<evidence type="ECO:0000256" key="6">
    <source>
        <dbReference type="ARBA" id="ARBA00022694"/>
    </source>
</evidence>
<dbReference type="PANTHER" id="PTHR13547:SF1">
    <property type="entry name" value="MITOCHONDRIAL RIBONUCLEASE P CATALYTIC SUBUNIT"/>
    <property type="match status" value="1"/>
</dbReference>
<evidence type="ECO:0000259" key="18">
    <source>
        <dbReference type="Pfam" id="PF16953"/>
    </source>
</evidence>
<dbReference type="InterPro" id="IPR033495">
    <property type="entry name" value="MRPP3_PIN_dom"/>
</dbReference>
<evidence type="ECO:0000256" key="7">
    <source>
        <dbReference type="ARBA" id="ARBA00022722"/>
    </source>
</evidence>
<keyword evidence="12" id="KW-0809">Transit peptide</keyword>
<keyword evidence="10" id="KW-0862">Zinc</keyword>
<evidence type="ECO:0000256" key="3">
    <source>
        <dbReference type="ARBA" id="ARBA00004173"/>
    </source>
</evidence>
<dbReference type="GO" id="GO:0046872">
    <property type="term" value="F:metal ion binding"/>
    <property type="evidence" value="ECO:0007669"/>
    <property type="project" value="UniProtKB-KW"/>
</dbReference>
<protein>
    <recommendedName>
        <fullName evidence="14">Mitochondrial ribonuclease P catalytic subunit</fullName>
        <ecNumber evidence="5">3.1.26.5</ecNumber>
    </recommendedName>
    <alternativeName>
        <fullName evidence="15">Mitochondrial ribonuclease P protein 3</fullName>
    </alternativeName>
</protein>
<feature type="region of interest" description="Disordered" evidence="17">
    <location>
        <begin position="313"/>
        <end position="340"/>
    </location>
</feature>
<dbReference type="FunFam" id="1.25.40.10:FF:001403">
    <property type="entry name" value="Mitochondrial ribonuclease P protein 3-like Protein"/>
    <property type="match status" value="1"/>
</dbReference>
<dbReference type="EMBL" id="JAOPHQ010003731">
    <property type="protein sequence ID" value="KAK0141831.1"/>
    <property type="molecule type" value="Genomic_DNA"/>
</dbReference>
<keyword evidence="13" id="KW-0496">Mitochondrion</keyword>
<dbReference type="GO" id="GO:0004526">
    <property type="term" value="F:ribonuclease P activity"/>
    <property type="evidence" value="ECO:0007669"/>
    <property type="project" value="UniProtKB-EC"/>
</dbReference>
<dbReference type="InterPro" id="IPR011990">
    <property type="entry name" value="TPR-like_helical_dom_sf"/>
</dbReference>
<dbReference type="GO" id="GO:0097745">
    <property type="term" value="P:mitochondrial tRNA 5'-end processing"/>
    <property type="evidence" value="ECO:0007669"/>
    <property type="project" value="TreeGrafter"/>
</dbReference>
<dbReference type="Gene3D" id="1.25.40.10">
    <property type="entry name" value="Tetratricopeptide repeat domain"/>
    <property type="match status" value="1"/>
</dbReference>
<evidence type="ECO:0000256" key="17">
    <source>
        <dbReference type="SAM" id="MobiDB-lite"/>
    </source>
</evidence>
<comment type="similarity">
    <text evidence="4">Belongs to the PPR family. P subfamily.</text>
</comment>
<dbReference type="AlphaFoldDB" id="A0AA47NWY7"/>
<evidence type="ECO:0000256" key="8">
    <source>
        <dbReference type="ARBA" id="ARBA00022723"/>
    </source>
</evidence>
<name>A0AA47NWY7_MERPO</name>
<evidence type="ECO:0000256" key="5">
    <source>
        <dbReference type="ARBA" id="ARBA00012179"/>
    </source>
</evidence>
<dbReference type="GO" id="GO:0030678">
    <property type="term" value="C:mitochondrial ribonuclease P complex"/>
    <property type="evidence" value="ECO:0007669"/>
    <property type="project" value="TreeGrafter"/>
</dbReference>
<dbReference type="CDD" id="cd18718">
    <property type="entry name" value="PIN_PRORP"/>
    <property type="match status" value="1"/>
</dbReference>
<evidence type="ECO:0000313" key="20">
    <source>
        <dbReference type="Proteomes" id="UP001174136"/>
    </source>
</evidence>
<accession>A0AA47NWY7</accession>
<evidence type="ECO:0000256" key="4">
    <source>
        <dbReference type="ARBA" id="ARBA00007626"/>
    </source>
</evidence>
<evidence type="ECO:0000256" key="1">
    <source>
        <dbReference type="ARBA" id="ARBA00000928"/>
    </source>
</evidence>
<comment type="catalytic activity">
    <reaction evidence="1">
        <text>Endonucleolytic cleavage of RNA, removing 5'-extranucleotides from tRNA precursor.</text>
        <dbReference type="EC" id="3.1.26.5"/>
    </reaction>
</comment>
<dbReference type="PANTHER" id="PTHR13547">
    <property type="match status" value="1"/>
</dbReference>
<keyword evidence="9" id="KW-0378">Hydrolase</keyword>
<keyword evidence="6" id="KW-0819">tRNA processing</keyword>
<evidence type="ECO:0000256" key="10">
    <source>
        <dbReference type="ARBA" id="ARBA00022833"/>
    </source>
</evidence>
<sequence>MYQFLPFLSQGGWLPQLLAQAEPLQLQGHAGGVGGHCALRHTQLLLHHSSVRCPAALRRVGLAAPKHCSTLLILERKTEKCNRCCRQVGHLILCGGLVLVDRWLLLPLPLGPQRRAGITTSRGRLNFVLKAEPVLCCHTGDWRHFSQFWRTGNISPREVIRSHASLNVGFPILQALASAGGVIKVKGTVAVVVIGDKHFSVLIGPEAIEVYQDAGDSVALATVHQVLQGEALLVDSVQEDGARLCLKVICARTMCTKGMRPGERKSSHRQTKTDKTIRQSDRQTDSFTARQVPSFPTSVFAAGTAKRTTEMLKRKTALSSLEQEDEAEDQPRRRGGFKTDRLVAPERPLSPTEWKKLKETLCDPERFDVQMMTLLLKSGAELDIAKSLLTFVALDTGTMSYHLLLQYLTLCVKGGHDAEVLDIYQIMRRAFPTLDTGASTLFIKTFSRTPSWREALPILRDMKKVISPSPRNYSDVIGGALLHGDAATAWQLYDEIIEEGMSPLPDTWQALFEGRARGNGGETGNMSQADYGKRLLGALGYMRDNQVYPQQRLADTIKTSFQSLPGHKWSGEWTTVTPKGVCKCCGSELESIQLTQEEYQRLKDRVMADIIQGKDVFNKTTPEELESFKAFVKRKPLFDVVVDGLNVANIAKGRQSEMLLAVLCELEQLGLTALVLGRKHMLQPSRAWDRHNMGLIQKKAHCFFTENTSEDDPFLLYATLHSGNHCRFLSRDLMRDHKACLPDALTRRLFFKWQRGHQLVIHGIVQMGRRVRFQMIPPYDTIIQSSGGLVAHPL</sequence>
<evidence type="ECO:0000313" key="19">
    <source>
        <dbReference type="EMBL" id="KAK0141831.1"/>
    </source>
</evidence>
<evidence type="ECO:0000256" key="9">
    <source>
        <dbReference type="ARBA" id="ARBA00022801"/>
    </source>
</evidence>
<keyword evidence="8" id="KW-0479">Metal-binding</keyword>
<feature type="domain" description="PRORP" evidence="18">
    <location>
        <begin position="578"/>
        <end position="787"/>
    </location>
</feature>
<comment type="subcellular location">
    <subcellularLocation>
        <location evidence="3">Mitochondrion</location>
    </subcellularLocation>
</comment>
<dbReference type="PROSITE" id="PS51375">
    <property type="entry name" value="PPR"/>
    <property type="match status" value="1"/>
</dbReference>
<dbReference type="Pfam" id="PF16953">
    <property type="entry name" value="PRORP"/>
    <property type="match status" value="1"/>
</dbReference>
<dbReference type="GO" id="GO:0001682">
    <property type="term" value="P:tRNA 5'-leader removal"/>
    <property type="evidence" value="ECO:0007669"/>
    <property type="project" value="TreeGrafter"/>
</dbReference>
<feature type="compositionally biased region" description="Basic and acidic residues" evidence="17">
    <location>
        <begin position="329"/>
        <end position="340"/>
    </location>
</feature>
<evidence type="ECO:0000256" key="12">
    <source>
        <dbReference type="ARBA" id="ARBA00022946"/>
    </source>
</evidence>
<keyword evidence="11" id="KW-0460">Magnesium</keyword>
<feature type="compositionally biased region" description="Basic and acidic residues" evidence="17">
    <location>
        <begin position="260"/>
        <end position="284"/>
    </location>
</feature>
<comment type="caution">
    <text evidence="19">The sequence shown here is derived from an EMBL/GenBank/DDBJ whole genome shotgun (WGS) entry which is preliminary data.</text>
</comment>
<gene>
    <name evidence="19" type="primary">MRPP3</name>
    <name evidence="19" type="ORF">N1851_020495</name>
</gene>
<dbReference type="EC" id="3.1.26.5" evidence="5"/>
<keyword evidence="7" id="KW-0540">Nuclease</keyword>
<evidence type="ECO:0000256" key="15">
    <source>
        <dbReference type="ARBA" id="ARBA00044559"/>
    </source>
</evidence>
<dbReference type="Proteomes" id="UP001174136">
    <property type="component" value="Unassembled WGS sequence"/>
</dbReference>
<organism evidence="19 20">
    <name type="scientific">Merluccius polli</name>
    <name type="common">Benguela hake</name>
    <name type="synonym">Merluccius cadenati</name>
    <dbReference type="NCBI Taxonomy" id="89951"/>
    <lineage>
        <taxon>Eukaryota</taxon>
        <taxon>Metazoa</taxon>
        <taxon>Chordata</taxon>
        <taxon>Craniata</taxon>
        <taxon>Vertebrata</taxon>
        <taxon>Euteleostomi</taxon>
        <taxon>Actinopterygii</taxon>
        <taxon>Neopterygii</taxon>
        <taxon>Teleostei</taxon>
        <taxon>Neoteleostei</taxon>
        <taxon>Acanthomorphata</taxon>
        <taxon>Zeiogadaria</taxon>
        <taxon>Gadariae</taxon>
        <taxon>Gadiformes</taxon>
        <taxon>Gadoidei</taxon>
        <taxon>Merlucciidae</taxon>
        <taxon>Merluccius</taxon>
    </lineage>
</organism>
<keyword evidence="20" id="KW-1185">Reference proteome</keyword>